<comment type="caution">
    <text evidence="5">The sequence shown here is derived from an EMBL/GenBank/DDBJ whole genome shotgun (WGS) entry which is preliminary data.</text>
</comment>
<dbReference type="PANTHER" id="PTHR10961">
    <property type="entry name" value="PEROXISOMAL SARCOSINE OXIDASE"/>
    <property type="match status" value="1"/>
</dbReference>
<dbReference type="Gene3D" id="3.50.50.60">
    <property type="entry name" value="FAD/NAD(P)-binding domain"/>
    <property type="match status" value="2"/>
</dbReference>
<evidence type="ECO:0000256" key="3">
    <source>
        <dbReference type="ARBA" id="ARBA00022827"/>
    </source>
</evidence>
<comment type="cofactor">
    <cofactor evidence="1">
        <name>FAD</name>
        <dbReference type="ChEBI" id="CHEBI:57692"/>
    </cofactor>
</comment>
<keyword evidence="2" id="KW-0285">Flavoprotein</keyword>
<organism evidence="5 6">
    <name type="scientific">Oleoguttula mirabilis</name>
    <dbReference type="NCBI Taxonomy" id="1507867"/>
    <lineage>
        <taxon>Eukaryota</taxon>
        <taxon>Fungi</taxon>
        <taxon>Dikarya</taxon>
        <taxon>Ascomycota</taxon>
        <taxon>Pezizomycotina</taxon>
        <taxon>Dothideomycetes</taxon>
        <taxon>Dothideomycetidae</taxon>
        <taxon>Mycosphaerellales</taxon>
        <taxon>Teratosphaeriaceae</taxon>
        <taxon>Oleoguttula</taxon>
    </lineage>
</organism>
<accession>A0AAV9JC88</accession>
<dbReference type="InterPro" id="IPR036188">
    <property type="entry name" value="FAD/NAD-bd_sf"/>
</dbReference>
<dbReference type="GO" id="GO:0051698">
    <property type="term" value="F:saccharopine oxidase activity"/>
    <property type="evidence" value="ECO:0007669"/>
    <property type="project" value="TreeGrafter"/>
</dbReference>
<sequence>MADVAQAMGVRYVDGNAGFVKHLIYDDTGKCTGVRCADGAETFADIVLVAAGAATAGLMDMTGQLVAKGHTVGHIQLTPSEVEKTGGRTPTERLHQFAPKLADRAWFEIRIGWDADAPEFHFLISPHPKHAGLQLAAGGSARGFKFMPVIESYIADMLESKLDPVTARKWIWRLGAEEAPNPHLMPLLDLNTLPEVAKVES</sequence>
<evidence type="ECO:0000313" key="6">
    <source>
        <dbReference type="Proteomes" id="UP001324427"/>
    </source>
</evidence>
<proteinExistence type="predicted"/>
<name>A0AAV9JC88_9PEZI</name>
<keyword evidence="3" id="KW-0274">FAD</keyword>
<dbReference type="GO" id="GO:0050660">
    <property type="term" value="F:flavin adenine dinucleotide binding"/>
    <property type="evidence" value="ECO:0007669"/>
    <property type="project" value="InterPro"/>
</dbReference>
<keyword evidence="4" id="KW-0560">Oxidoreductase</keyword>
<evidence type="ECO:0000313" key="5">
    <source>
        <dbReference type="EMBL" id="KAK4542598.1"/>
    </source>
</evidence>
<dbReference type="InterPro" id="IPR045170">
    <property type="entry name" value="MTOX"/>
</dbReference>
<reference evidence="5 6" key="1">
    <citation type="submission" date="2021-11" db="EMBL/GenBank/DDBJ databases">
        <title>Black yeast isolated from Biological Soil Crust.</title>
        <authorList>
            <person name="Kurbessoian T."/>
        </authorList>
    </citation>
    <scope>NUCLEOTIDE SEQUENCE [LARGE SCALE GENOMIC DNA]</scope>
    <source>
        <strain evidence="5 6">CCFEE 5522</strain>
    </source>
</reference>
<dbReference type="Proteomes" id="UP001324427">
    <property type="component" value="Unassembled WGS sequence"/>
</dbReference>
<dbReference type="PANTHER" id="PTHR10961:SF26">
    <property type="entry name" value="L-SACCHAROPINE OXIDASE"/>
    <property type="match status" value="1"/>
</dbReference>
<gene>
    <name evidence="5" type="ORF">LTR36_006646</name>
</gene>
<dbReference type="SUPFAM" id="SSF51905">
    <property type="entry name" value="FAD/NAD(P)-binding domain"/>
    <property type="match status" value="1"/>
</dbReference>
<dbReference type="EMBL" id="JAVFHQ010000040">
    <property type="protein sequence ID" value="KAK4542598.1"/>
    <property type="molecule type" value="Genomic_DNA"/>
</dbReference>
<evidence type="ECO:0000256" key="1">
    <source>
        <dbReference type="ARBA" id="ARBA00001974"/>
    </source>
</evidence>
<evidence type="ECO:0000256" key="4">
    <source>
        <dbReference type="ARBA" id="ARBA00023002"/>
    </source>
</evidence>
<evidence type="ECO:0000256" key="2">
    <source>
        <dbReference type="ARBA" id="ARBA00022630"/>
    </source>
</evidence>
<protein>
    <submittedName>
        <fullName evidence="5">Uncharacterized protein</fullName>
    </submittedName>
</protein>
<dbReference type="GO" id="GO:0008115">
    <property type="term" value="F:sarcosine oxidase activity"/>
    <property type="evidence" value="ECO:0007669"/>
    <property type="project" value="TreeGrafter"/>
</dbReference>
<keyword evidence="6" id="KW-1185">Reference proteome</keyword>
<dbReference type="AlphaFoldDB" id="A0AAV9JC88"/>